<proteinExistence type="predicted"/>
<dbReference type="Proteomes" id="UP000193077">
    <property type="component" value="Unassembled WGS sequence"/>
</dbReference>
<keyword evidence="2" id="KW-1185">Reference proteome</keyword>
<dbReference type="PROSITE" id="PS51257">
    <property type="entry name" value="PROKAR_LIPOPROTEIN"/>
    <property type="match status" value="1"/>
</dbReference>
<protein>
    <recommendedName>
        <fullName evidence="3">Lipoprotein</fullName>
    </recommendedName>
</protein>
<accession>A0A1Y5S8X8</accession>
<gene>
    <name evidence="1" type="ORF">TRL7639_01424</name>
</gene>
<evidence type="ECO:0000313" key="2">
    <source>
        <dbReference type="Proteomes" id="UP000193077"/>
    </source>
</evidence>
<sequence length="234" mass="25175">MLKKAIFATTSAALLAGCQPDAEGIEDVINGYNFIRLNPPTTLYQPGSLVHRVNYDPRDRAPDDASLGFLCNPKYSTDLYEDAPLRSETESKQVSRRLSGSFSVSPVTLGQVFNLGATAAAAKTVQVSLEDATVSTYALDDLARIRAGLGPHCQATLQKNIRKQNAYQIQKILTANVSFKVTFDTSLSAEVRAAAIAELGEIGATLEKSDEVEVTGDALIYGIHWEDLAPPVEG</sequence>
<evidence type="ECO:0008006" key="3">
    <source>
        <dbReference type="Google" id="ProtNLM"/>
    </source>
</evidence>
<name>A0A1Y5S8X8_9RHOB</name>
<organism evidence="1 2">
    <name type="scientific">Falsiruegeria litorea R37</name>
    <dbReference type="NCBI Taxonomy" id="1200284"/>
    <lineage>
        <taxon>Bacteria</taxon>
        <taxon>Pseudomonadati</taxon>
        <taxon>Pseudomonadota</taxon>
        <taxon>Alphaproteobacteria</taxon>
        <taxon>Rhodobacterales</taxon>
        <taxon>Roseobacteraceae</taxon>
        <taxon>Falsiruegeria</taxon>
    </lineage>
</organism>
<dbReference type="AlphaFoldDB" id="A0A1Y5S8X8"/>
<dbReference type="OrthoDB" id="7824012at2"/>
<reference evidence="1 2" key="1">
    <citation type="submission" date="2017-03" db="EMBL/GenBank/DDBJ databases">
        <authorList>
            <person name="Afonso C.L."/>
            <person name="Miller P.J."/>
            <person name="Scott M.A."/>
            <person name="Spackman E."/>
            <person name="Goraichik I."/>
            <person name="Dimitrov K.M."/>
            <person name="Suarez D.L."/>
            <person name="Swayne D.E."/>
        </authorList>
    </citation>
    <scope>NUCLEOTIDE SEQUENCE [LARGE SCALE GENOMIC DNA]</scope>
    <source>
        <strain evidence="1 2">CECT 7639</strain>
    </source>
</reference>
<dbReference type="RefSeq" id="WP_085795038.1">
    <property type="nucleotide sequence ID" value="NZ_FWFO01000001.1"/>
</dbReference>
<evidence type="ECO:0000313" key="1">
    <source>
        <dbReference type="EMBL" id="SLN32745.1"/>
    </source>
</evidence>
<dbReference type="EMBL" id="FWFO01000001">
    <property type="protein sequence ID" value="SLN32745.1"/>
    <property type="molecule type" value="Genomic_DNA"/>
</dbReference>